<dbReference type="Proteomes" id="UP000005824">
    <property type="component" value="Unassembled WGS sequence"/>
</dbReference>
<accession>B4CUJ8</accession>
<dbReference type="EMBL" id="ABVL01000001">
    <property type="protein sequence ID" value="EDY22236.1"/>
    <property type="molecule type" value="Genomic_DNA"/>
</dbReference>
<sequence>MQFALLVHQSQEHFDRRNDTTALAAGRAYGEALMAAGIFVGGAGLESPVKATTVTVREGKRQVHDGPYAETKEFLAGVGIIDVPDLETALEWAARHPAAAYSSVEVRPLLGGRFMVGTGKASR</sequence>
<protein>
    <submittedName>
        <fullName evidence="3">DGPFAETKE family protein</fullName>
    </submittedName>
</protein>
<proteinExistence type="inferred from homology"/>
<dbReference type="SUPFAM" id="SSF54909">
    <property type="entry name" value="Dimeric alpha+beta barrel"/>
    <property type="match status" value="1"/>
</dbReference>
<dbReference type="InterPro" id="IPR011008">
    <property type="entry name" value="Dimeric_a/b-barrel"/>
</dbReference>
<dbReference type="STRING" id="497964.CfE428DRAFT_0361"/>
<gene>
    <name evidence="3" type="ORF">CfE428DRAFT_0361</name>
</gene>
<dbReference type="InterPro" id="IPR005545">
    <property type="entry name" value="YCII"/>
</dbReference>
<evidence type="ECO:0000313" key="3">
    <source>
        <dbReference type="EMBL" id="EDY22236.1"/>
    </source>
</evidence>
<dbReference type="PANTHER" id="PTHR35174:SF3">
    <property type="entry name" value="BLL7171 PROTEIN"/>
    <property type="match status" value="1"/>
</dbReference>
<dbReference type="Pfam" id="PF03795">
    <property type="entry name" value="YCII"/>
    <property type="match status" value="1"/>
</dbReference>
<organism evidence="3 4">
    <name type="scientific">Chthoniobacter flavus Ellin428</name>
    <dbReference type="NCBI Taxonomy" id="497964"/>
    <lineage>
        <taxon>Bacteria</taxon>
        <taxon>Pseudomonadati</taxon>
        <taxon>Verrucomicrobiota</taxon>
        <taxon>Spartobacteria</taxon>
        <taxon>Chthoniobacterales</taxon>
        <taxon>Chthoniobacteraceae</taxon>
        <taxon>Chthoniobacter</taxon>
    </lineage>
</organism>
<evidence type="ECO:0000313" key="4">
    <source>
        <dbReference type="Proteomes" id="UP000005824"/>
    </source>
</evidence>
<feature type="domain" description="YCII-related" evidence="2">
    <location>
        <begin position="1"/>
        <end position="109"/>
    </location>
</feature>
<comment type="caution">
    <text evidence="3">The sequence shown here is derived from an EMBL/GenBank/DDBJ whole genome shotgun (WGS) entry which is preliminary data.</text>
</comment>
<dbReference type="RefSeq" id="WP_006977688.1">
    <property type="nucleotide sequence ID" value="NZ_ABVL01000001.1"/>
</dbReference>
<comment type="similarity">
    <text evidence="1">Belongs to the YciI family.</text>
</comment>
<evidence type="ECO:0000259" key="2">
    <source>
        <dbReference type="Pfam" id="PF03795"/>
    </source>
</evidence>
<dbReference type="AlphaFoldDB" id="B4CUJ8"/>
<dbReference type="eggNOG" id="COG3795">
    <property type="taxonomic scope" value="Bacteria"/>
</dbReference>
<keyword evidence="4" id="KW-1185">Reference proteome</keyword>
<dbReference type="Gene3D" id="3.30.70.1060">
    <property type="entry name" value="Dimeric alpha+beta barrel"/>
    <property type="match status" value="1"/>
</dbReference>
<reference evidence="3 4" key="1">
    <citation type="journal article" date="2011" name="J. Bacteriol.">
        <title>Genome sequence of Chthoniobacter flavus Ellin428, an aerobic heterotrophic soil bacterium.</title>
        <authorList>
            <person name="Kant R."/>
            <person name="van Passel M.W."/>
            <person name="Palva A."/>
            <person name="Lucas S."/>
            <person name="Lapidus A."/>
            <person name="Glavina Del Rio T."/>
            <person name="Dalin E."/>
            <person name="Tice H."/>
            <person name="Bruce D."/>
            <person name="Goodwin L."/>
            <person name="Pitluck S."/>
            <person name="Larimer F.W."/>
            <person name="Land M.L."/>
            <person name="Hauser L."/>
            <person name="Sangwan P."/>
            <person name="de Vos W.M."/>
            <person name="Janssen P.H."/>
            <person name="Smidt H."/>
        </authorList>
    </citation>
    <scope>NUCLEOTIDE SEQUENCE [LARGE SCALE GENOMIC DNA]</scope>
    <source>
        <strain evidence="3 4">Ellin428</strain>
    </source>
</reference>
<name>B4CUJ8_9BACT</name>
<evidence type="ECO:0000256" key="1">
    <source>
        <dbReference type="ARBA" id="ARBA00007689"/>
    </source>
</evidence>
<dbReference type="PANTHER" id="PTHR35174">
    <property type="entry name" value="BLL7171 PROTEIN-RELATED"/>
    <property type="match status" value="1"/>
</dbReference>
<dbReference type="InParanoid" id="B4CUJ8"/>